<evidence type="ECO:0000256" key="10">
    <source>
        <dbReference type="SAM" id="MobiDB-lite"/>
    </source>
</evidence>
<keyword evidence="6" id="KW-0238">DNA-binding</keyword>
<reference evidence="14" key="2">
    <citation type="submission" date="2025-04" db="UniProtKB">
        <authorList>
            <consortium name="RefSeq"/>
        </authorList>
    </citation>
    <scope>IDENTIFICATION</scope>
    <source>
        <tissue evidence="14">Whole body</tissue>
    </source>
</reference>
<accession>A0A2S2R4D1</accession>
<dbReference type="GO" id="GO:0003677">
    <property type="term" value="F:DNA binding"/>
    <property type="evidence" value="ECO:0007669"/>
    <property type="project" value="UniProtKB-KW"/>
</dbReference>
<dbReference type="InterPro" id="IPR008906">
    <property type="entry name" value="HATC_C_dom"/>
</dbReference>
<evidence type="ECO:0000256" key="9">
    <source>
        <dbReference type="PROSITE-ProRule" id="PRU00027"/>
    </source>
</evidence>
<gene>
    <name evidence="12" type="primary">ZBED1_22</name>
    <name evidence="14" type="synonym">LOC112687661</name>
    <name evidence="12" type="ORF">g.61758</name>
</gene>
<name>A0A2S2R4D1_9HEMI</name>
<dbReference type="RefSeq" id="XP_025416293.1">
    <property type="nucleotide sequence ID" value="XM_025560508.1"/>
</dbReference>
<dbReference type="PANTHER" id="PTHR46481:SF10">
    <property type="entry name" value="ZINC FINGER BED DOMAIN-CONTAINING PROTEIN 39"/>
    <property type="match status" value="1"/>
</dbReference>
<dbReference type="GO" id="GO:0046983">
    <property type="term" value="F:protein dimerization activity"/>
    <property type="evidence" value="ECO:0007669"/>
    <property type="project" value="InterPro"/>
</dbReference>
<protein>
    <submittedName>
        <fullName evidence="12 14">Zinc finger BED domain-containing protein 1</fullName>
    </submittedName>
</protein>
<feature type="domain" description="BED-type" evidence="11">
    <location>
        <begin position="3"/>
        <end position="57"/>
    </location>
</feature>
<proteinExistence type="predicted"/>
<dbReference type="PANTHER" id="PTHR46481">
    <property type="entry name" value="ZINC FINGER BED DOMAIN-CONTAINING PROTEIN 4"/>
    <property type="match status" value="1"/>
</dbReference>
<keyword evidence="7" id="KW-0804">Transcription</keyword>
<dbReference type="SMART" id="SM00614">
    <property type="entry name" value="ZnF_BED"/>
    <property type="match status" value="1"/>
</dbReference>
<keyword evidence="4" id="KW-0862">Zinc</keyword>
<dbReference type="GO" id="GO:0005634">
    <property type="term" value="C:nucleus"/>
    <property type="evidence" value="ECO:0007669"/>
    <property type="project" value="UniProtKB-SubCell"/>
</dbReference>
<dbReference type="SUPFAM" id="SSF53098">
    <property type="entry name" value="Ribonuclease H-like"/>
    <property type="match status" value="1"/>
</dbReference>
<dbReference type="InterPro" id="IPR012337">
    <property type="entry name" value="RNaseH-like_sf"/>
</dbReference>
<dbReference type="AlphaFoldDB" id="A0A2S2R4D1"/>
<evidence type="ECO:0000256" key="6">
    <source>
        <dbReference type="ARBA" id="ARBA00023125"/>
    </source>
</evidence>
<keyword evidence="2" id="KW-0479">Metal-binding</keyword>
<evidence type="ECO:0000313" key="12">
    <source>
        <dbReference type="EMBL" id="MBY84600.1"/>
    </source>
</evidence>
<evidence type="ECO:0000256" key="8">
    <source>
        <dbReference type="ARBA" id="ARBA00023242"/>
    </source>
</evidence>
<evidence type="ECO:0000256" key="1">
    <source>
        <dbReference type="ARBA" id="ARBA00004123"/>
    </source>
</evidence>
<sequence length="647" mass="73913">MGKRKSWVWSYARRIGDRAFCDLCDKNTCNEYSCAGGTTGSLLRHLRNKHNIKPPEESTTTWSESGSNKQSNDSKEIHSESKNNTILIGQDDTILVKEEITPSILDFVINENSKSRKRRRISEKCGSDNDRECNNERTELIHQALASLIATNQLPISFCSSPGFCQFMAIVEPSYKICRDEAMKKRLCSLKLTIEDKIKKELQNAKSVVCTIGAGWSSAGQNSYITLTAHIINKEWSPKSFTLATLDMTSEPNTVEFIAEKLTCILDDWQINGKITTIVTDNTQHLINAVKLIPAIKIDDENMDVMCAANSLQSAINVALKEKNFSEIIKQCNAVVEHFRHSNAAKKSLLNEQQQLGILHESLVQYCETRRNSIYLMFELLLKNKRPISNVLADRTITSSDISRKIEITKSQWLKIENLVSLLKPLYVVTNLFCTENHSPASMVRPLIARLLDHHLKLKETDDVLTKNFKRTIISEIKERFKLSWNETNSVPVKQIASFLDPRYKDLEFESISAREKIQSSVKDLLERCRPEINLEKDPPIQRSDLEYLYGNITIDINDLTIQLQTYIAEPPLRFDLNPYDWWKSKENKYPALATLAKQYIAIPASSVSSEKCFSTADNLVTSKRTNLLMDNVNMLMFLYHNRKLLQ</sequence>
<evidence type="ECO:0000259" key="11">
    <source>
        <dbReference type="PROSITE" id="PS50808"/>
    </source>
</evidence>
<evidence type="ECO:0000256" key="4">
    <source>
        <dbReference type="ARBA" id="ARBA00022833"/>
    </source>
</evidence>
<evidence type="ECO:0000256" key="3">
    <source>
        <dbReference type="ARBA" id="ARBA00022771"/>
    </source>
</evidence>
<dbReference type="GO" id="GO:0008270">
    <property type="term" value="F:zinc ion binding"/>
    <property type="evidence" value="ECO:0007669"/>
    <property type="project" value="UniProtKB-KW"/>
</dbReference>
<keyword evidence="5" id="KW-0805">Transcription regulation</keyword>
<evidence type="ECO:0000256" key="7">
    <source>
        <dbReference type="ARBA" id="ARBA00023163"/>
    </source>
</evidence>
<evidence type="ECO:0000256" key="5">
    <source>
        <dbReference type="ARBA" id="ARBA00023015"/>
    </source>
</evidence>
<dbReference type="Pfam" id="PF05699">
    <property type="entry name" value="Dimer_Tnp_hAT"/>
    <property type="match status" value="1"/>
</dbReference>
<keyword evidence="3 9" id="KW-0863">Zinc-finger</keyword>
<comment type="subcellular location">
    <subcellularLocation>
        <location evidence="1">Nucleus</location>
    </subcellularLocation>
</comment>
<dbReference type="EMBL" id="GGMS01015397">
    <property type="protein sequence ID" value="MBY84600.1"/>
    <property type="molecule type" value="Transcribed_RNA"/>
</dbReference>
<dbReference type="InterPro" id="IPR052035">
    <property type="entry name" value="ZnF_BED_domain_contain"/>
</dbReference>
<dbReference type="InterPro" id="IPR003656">
    <property type="entry name" value="Znf_BED"/>
</dbReference>
<dbReference type="PROSITE" id="PS50808">
    <property type="entry name" value="ZF_BED"/>
    <property type="match status" value="1"/>
</dbReference>
<keyword evidence="13" id="KW-1185">Reference proteome</keyword>
<keyword evidence="8" id="KW-0539">Nucleus</keyword>
<feature type="compositionally biased region" description="Basic and acidic residues" evidence="10">
    <location>
        <begin position="72"/>
        <end position="81"/>
    </location>
</feature>
<evidence type="ECO:0000313" key="14">
    <source>
        <dbReference type="RefSeq" id="XP_025416293.1"/>
    </source>
</evidence>
<evidence type="ECO:0000313" key="13">
    <source>
        <dbReference type="Proteomes" id="UP000694846"/>
    </source>
</evidence>
<dbReference type="Proteomes" id="UP000694846">
    <property type="component" value="Unplaced"/>
</dbReference>
<organism evidence="12">
    <name type="scientific">Sipha flava</name>
    <name type="common">yellow sugarcane aphid</name>
    <dbReference type="NCBI Taxonomy" id="143950"/>
    <lineage>
        <taxon>Eukaryota</taxon>
        <taxon>Metazoa</taxon>
        <taxon>Ecdysozoa</taxon>
        <taxon>Arthropoda</taxon>
        <taxon>Hexapoda</taxon>
        <taxon>Insecta</taxon>
        <taxon>Pterygota</taxon>
        <taxon>Neoptera</taxon>
        <taxon>Paraneoptera</taxon>
        <taxon>Hemiptera</taxon>
        <taxon>Sternorrhyncha</taxon>
        <taxon>Aphidomorpha</taxon>
        <taxon>Aphidoidea</taxon>
        <taxon>Aphididae</taxon>
        <taxon>Sipha</taxon>
    </lineage>
</organism>
<dbReference type="OrthoDB" id="6617169at2759"/>
<feature type="region of interest" description="Disordered" evidence="10">
    <location>
        <begin position="50"/>
        <end position="82"/>
    </location>
</feature>
<evidence type="ECO:0000256" key="2">
    <source>
        <dbReference type="ARBA" id="ARBA00022723"/>
    </source>
</evidence>
<reference evidence="12" key="1">
    <citation type="submission" date="2018-04" db="EMBL/GenBank/DDBJ databases">
        <title>Transcriptome assembly of Sipha flava.</title>
        <authorList>
            <person name="Scully E.D."/>
            <person name="Geib S.M."/>
            <person name="Palmer N.A."/>
            <person name="Koch K."/>
            <person name="Bradshaw J."/>
            <person name="Heng-Moss T."/>
            <person name="Sarath G."/>
        </authorList>
    </citation>
    <scope>NUCLEOTIDE SEQUENCE</scope>
</reference>